<comment type="subunit">
    <text evidence="11">Component of the ubiquinol-cytochrome c oxidoreductase (cytochrome b-c1 complex, complex III, CIII), a multisubunit enzyme composed of 3 respiratory subunits cytochrome b, cytochrome c1 and Rieske protein, 2 core protein subunits, and additional low-molecular weight protein subunits.</text>
</comment>
<evidence type="ECO:0000256" key="3">
    <source>
        <dbReference type="ARBA" id="ARBA00022448"/>
    </source>
</evidence>
<dbReference type="STRING" id="225164.V3ZQY6"/>
<evidence type="ECO:0000256" key="6">
    <source>
        <dbReference type="ARBA" id="ARBA00022792"/>
    </source>
</evidence>
<dbReference type="KEGG" id="lgi:LOTGIDRAFT_146559"/>
<evidence type="ECO:0000313" key="13">
    <source>
        <dbReference type="Proteomes" id="UP000030746"/>
    </source>
</evidence>
<comment type="subcellular location">
    <subcellularLocation>
        <location evidence="1 11">Mitochondrion inner membrane</location>
        <topology evidence="1 11">Single-pass membrane protein</topology>
    </subcellularLocation>
</comment>
<keyword evidence="7 11" id="KW-0249">Electron transport</keyword>
<evidence type="ECO:0000256" key="5">
    <source>
        <dbReference type="ARBA" id="ARBA00022692"/>
    </source>
</evidence>
<keyword evidence="8" id="KW-1133">Transmembrane helix</keyword>
<dbReference type="GO" id="GO:0045275">
    <property type="term" value="C:respiratory chain complex III"/>
    <property type="evidence" value="ECO:0007669"/>
    <property type="project" value="UniProtKB-UniRule"/>
</dbReference>
<dbReference type="EMBL" id="KB203725">
    <property type="protein sequence ID" value="ESO83311.1"/>
    <property type="molecule type" value="Genomic_DNA"/>
</dbReference>
<keyword evidence="13" id="KW-1185">Reference proteome</keyword>
<evidence type="ECO:0000256" key="9">
    <source>
        <dbReference type="ARBA" id="ARBA00023128"/>
    </source>
</evidence>
<keyword evidence="5" id="KW-0812">Transmembrane</keyword>
<dbReference type="OMA" id="IKHKYEV"/>
<proteinExistence type="inferred from homology"/>
<keyword evidence="9 11" id="KW-0496">Mitochondrion</keyword>
<dbReference type="GO" id="GO:0005743">
    <property type="term" value="C:mitochondrial inner membrane"/>
    <property type="evidence" value="ECO:0007669"/>
    <property type="project" value="UniProtKB-SubCell"/>
</dbReference>
<keyword evidence="10" id="KW-0472">Membrane</keyword>
<dbReference type="GO" id="GO:0006122">
    <property type="term" value="P:mitochondrial electron transport, ubiquinol to cytochrome c"/>
    <property type="evidence" value="ECO:0007669"/>
    <property type="project" value="UniProtKB-UniRule"/>
</dbReference>
<evidence type="ECO:0000256" key="4">
    <source>
        <dbReference type="ARBA" id="ARBA00022660"/>
    </source>
</evidence>
<dbReference type="Pfam" id="PF05365">
    <property type="entry name" value="UCR_UQCRX_QCR9"/>
    <property type="match status" value="1"/>
</dbReference>
<keyword evidence="6 11" id="KW-0999">Mitochondrion inner membrane</keyword>
<dbReference type="GeneID" id="20235121"/>
<dbReference type="FunFam" id="1.20.5.260:FF:000001">
    <property type="entry name" value="Cytochrome b-c1 complex subunit 9"/>
    <property type="match status" value="1"/>
</dbReference>
<keyword evidence="3 11" id="KW-0813">Transport</keyword>
<dbReference type="PANTHER" id="PTHR12980">
    <property type="entry name" value="UBIQUINOL-CYTOCHROME C REDUCTASE COMPLEX, SUBUNIT X"/>
    <property type="match status" value="1"/>
</dbReference>
<accession>V3ZQY6</accession>
<dbReference type="CTD" id="20235121"/>
<dbReference type="HOGENOM" id="CLU_2742926_0_0_1"/>
<comment type="similarity">
    <text evidence="2 11">Belongs to the UQCR10/QCR9 family.</text>
</comment>
<dbReference type="Gene3D" id="1.20.5.260">
    <property type="entry name" value="Cytochrome b-c1 complex subunit 9"/>
    <property type="match status" value="1"/>
</dbReference>
<dbReference type="InterPro" id="IPR036656">
    <property type="entry name" value="QCR9_sf"/>
</dbReference>
<evidence type="ECO:0000256" key="1">
    <source>
        <dbReference type="ARBA" id="ARBA00004434"/>
    </source>
</evidence>
<evidence type="ECO:0000256" key="7">
    <source>
        <dbReference type="ARBA" id="ARBA00022982"/>
    </source>
</evidence>
<comment type="function">
    <text evidence="11">Component of the ubiquinol-cytochrome c oxidoreductase, a multisubunit transmembrane complex that is part of the mitochondrial electron transport chain which drives oxidative phosphorylation. The complex plays an important role in the uptake of multiple carbon sources present in different host niches.</text>
</comment>
<dbReference type="PANTHER" id="PTHR12980:SF0">
    <property type="entry name" value="CYTOCHROME B-C1 COMPLEX SUBUNIT 9"/>
    <property type="match status" value="1"/>
</dbReference>
<evidence type="ECO:0000256" key="10">
    <source>
        <dbReference type="ARBA" id="ARBA00023136"/>
    </source>
</evidence>
<dbReference type="OrthoDB" id="6133085at2759"/>
<evidence type="ECO:0000256" key="8">
    <source>
        <dbReference type="ARBA" id="ARBA00022989"/>
    </source>
</evidence>
<name>V3ZQY6_LOTGI</name>
<reference evidence="12 13" key="1">
    <citation type="journal article" date="2013" name="Nature">
        <title>Insights into bilaterian evolution from three spiralian genomes.</title>
        <authorList>
            <person name="Simakov O."/>
            <person name="Marletaz F."/>
            <person name="Cho S.J."/>
            <person name="Edsinger-Gonzales E."/>
            <person name="Havlak P."/>
            <person name="Hellsten U."/>
            <person name="Kuo D.H."/>
            <person name="Larsson T."/>
            <person name="Lv J."/>
            <person name="Arendt D."/>
            <person name="Savage R."/>
            <person name="Osoegawa K."/>
            <person name="de Jong P."/>
            <person name="Grimwood J."/>
            <person name="Chapman J.A."/>
            <person name="Shapiro H."/>
            <person name="Aerts A."/>
            <person name="Otillar R.P."/>
            <person name="Terry A.Y."/>
            <person name="Boore J.L."/>
            <person name="Grigoriev I.V."/>
            <person name="Lindberg D.R."/>
            <person name="Seaver E.C."/>
            <person name="Weisblat D.A."/>
            <person name="Putnam N.H."/>
            <person name="Rokhsar D.S."/>
        </authorList>
    </citation>
    <scope>NUCLEOTIDE SEQUENCE [LARGE SCALE GENOMIC DNA]</scope>
</reference>
<organism evidence="12 13">
    <name type="scientific">Lottia gigantea</name>
    <name type="common">Giant owl limpet</name>
    <dbReference type="NCBI Taxonomy" id="225164"/>
    <lineage>
        <taxon>Eukaryota</taxon>
        <taxon>Metazoa</taxon>
        <taxon>Spiralia</taxon>
        <taxon>Lophotrochozoa</taxon>
        <taxon>Mollusca</taxon>
        <taxon>Gastropoda</taxon>
        <taxon>Patellogastropoda</taxon>
        <taxon>Lottioidea</taxon>
        <taxon>Lottiidae</taxon>
        <taxon>Lottia</taxon>
    </lineage>
</organism>
<keyword evidence="4 11" id="KW-0679">Respiratory chain</keyword>
<evidence type="ECO:0000256" key="2">
    <source>
        <dbReference type="ARBA" id="ARBA00007856"/>
    </source>
</evidence>
<dbReference type="SUPFAM" id="SSF81514">
    <property type="entry name" value="Subunit X (non-heme 7 kDa protein) of cytochrome bc1 complex (Ubiquinol-cytochrome c reductase)"/>
    <property type="match status" value="1"/>
</dbReference>
<gene>
    <name evidence="12" type="ORF">LOTGIDRAFT_146559</name>
</gene>
<dbReference type="RefSeq" id="XP_009066000.1">
    <property type="nucleotide sequence ID" value="XM_009067752.1"/>
</dbReference>
<dbReference type="AlphaFoldDB" id="V3ZQY6"/>
<sequence>MTFVTTLYNSVLRRTSTFILAMVVTAYAFDRVVDEGGEAIWRYHNRGVSKKTAKIMVSMISQLHFQSMSFT</sequence>
<evidence type="ECO:0000313" key="12">
    <source>
        <dbReference type="EMBL" id="ESO83311.1"/>
    </source>
</evidence>
<evidence type="ECO:0000256" key="11">
    <source>
        <dbReference type="RuleBase" id="RU368056"/>
    </source>
</evidence>
<protein>
    <recommendedName>
        <fullName evidence="11">Complex III subunit 9</fullName>
    </recommendedName>
</protein>
<dbReference type="Proteomes" id="UP000030746">
    <property type="component" value="Unassembled WGS sequence"/>
</dbReference>
<dbReference type="InterPro" id="IPR008027">
    <property type="entry name" value="QCR9"/>
</dbReference>